<name>D8M317_BLAHO</name>
<keyword evidence="10" id="KW-1185">Reference proteome</keyword>
<keyword evidence="3 6" id="KW-0863">Zinc-finger</keyword>
<dbReference type="Proteomes" id="UP000008312">
    <property type="component" value="Unassembled WGS sequence"/>
</dbReference>
<evidence type="ECO:0000256" key="6">
    <source>
        <dbReference type="PROSITE-ProRule" id="PRU00146"/>
    </source>
</evidence>
<dbReference type="InterPro" id="IPR013083">
    <property type="entry name" value="Znf_RING/FYVE/PHD"/>
</dbReference>
<dbReference type="RefSeq" id="XP_012896788.1">
    <property type="nucleotide sequence ID" value="XM_013041334.1"/>
</dbReference>
<dbReference type="InterPro" id="IPR019786">
    <property type="entry name" value="Zinc_finger_PHD-type_CS"/>
</dbReference>
<feature type="compositionally biased region" description="Basic residues" evidence="7">
    <location>
        <begin position="96"/>
        <end position="118"/>
    </location>
</feature>
<evidence type="ECO:0000256" key="2">
    <source>
        <dbReference type="ARBA" id="ARBA00022723"/>
    </source>
</evidence>
<dbReference type="InterPro" id="IPR001965">
    <property type="entry name" value="Znf_PHD"/>
</dbReference>
<dbReference type="InterPro" id="IPR011011">
    <property type="entry name" value="Znf_FYVE_PHD"/>
</dbReference>
<dbReference type="OrthoDB" id="436852at2759"/>
<dbReference type="PANTHER" id="PTHR46174">
    <property type="entry name" value="CXXC-TYPE ZINC FINGER PROTEIN 1"/>
    <property type="match status" value="1"/>
</dbReference>
<keyword evidence="5" id="KW-0539">Nucleus</keyword>
<organism evidence="9">
    <name type="scientific">Blastocystis hominis</name>
    <dbReference type="NCBI Taxonomy" id="12968"/>
    <lineage>
        <taxon>Eukaryota</taxon>
        <taxon>Sar</taxon>
        <taxon>Stramenopiles</taxon>
        <taxon>Bigyra</taxon>
        <taxon>Opalozoa</taxon>
        <taxon>Opalinata</taxon>
        <taxon>Blastocystidae</taxon>
        <taxon>Blastocystis</taxon>
    </lineage>
</organism>
<evidence type="ECO:0000313" key="9">
    <source>
        <dbReference type="EMBL" id="CBK22740.2"/>
    </source>
</evidence>
<evidence type="ECO:0000256" key="5">
    <source>
        <dbReference type="ARBA" id="ARBA00023242"/>
    </source>
</evidence>
<proteinExistence type="predicted"/>
<feature type="region of interest" description="Disordered" evidence="7">
    <location>
        <begin position="359"/>
        <end position="416"/>
    </location>
</feature>
<sequence>MFWNNKIGRNAVPVEDVLVDKDFFMHCWQHSGGFQGRSLPRKHCEDWVSPIGGDELPRKKVNDDYEDPPQPVRKRGRPRRTAESNEDAKNQGLERMRKRRERRKQRAKQKLSSLRRKPNSTTEFTITRKPRSQSDRFQQAILLWLKDSHCGRLLLENDENVLLKIQALIDEKKLPIYGNWKGYSVANGTIQAFFRHYRRRSYYQPQQLLFNIREIYLSLLSYCYPSVDAEKQAIAKLVMKDALELTDLTSQLLDPDRFRITKESPEKVYCVCRTLEWENTEFLVQCDGCGMWFHSDCLGYAECKYLGFLTMYGGRFVDVNDEAAQFYCPNCCVGDTMNKMTILTEEEVIARGGQLNPGYVDPDAVPANQDEAQSVQSSVQTNLESSLQPSGEEKGGAMQEGANDTDPFVEKRIKIE</sequence>
<gene>
    <name evidence="9" type="ORF">GSBLH_T00006502001</name>
</gene>
<dbReference type="Pfam" id="PF00628">
    <property type="entry name" value="PHD"/>
    <property type="match status" value="1"/>
</dbReference>
<dbReference type="AlphaFoldDB" id="D8M317"/>
<dbReference type="EMBL" id="FN668650">
    <property type="protein sequence ID" value="CBK22740.2"/>
    <property type="molecule type" value="Genomic_DNA"/>
</dbReference>
<accession>D8M317</accession>
<dbReference type="PANTHER" id="PTHR46174:SF1">
    <property type="entry name" value="CXXC-TYPE ZINC FINGER PROTEIN 1"/>
    <property type="match status" value="1"/>
</dbReference>
<dbReference type="GO" id="GO:0008270">
    <property type="term" value="F:zinc ion binding"/>
    <property type="evidence" value="ECO:0007669"/>
    <property type="project" value="UniProtKB-KW"/>
</dbReference>
<dbReference type="PROSITE" id="PS50016">
    <property type="entry name" value="ZF_PHD_2"/>
    <property type="match status" value="1"/>
</dbReference>
<dbReference type="GO" id="GO:0045893">
    <property type="term" value="P:positive regulation of DNA-templated transcription"/>
    <property type="evidence" value="ECO:0007669"/>
    <property type="project" value="TreeGrafter"/>
</dbReference>
<evidence type="ECO:0000259" key="8">
    <source>
        <dbReference type="PROSITE" id="PS50016"/>
    </source>
</evidence>
<evidence type="ECO:0000256" key="4">
    <source>
        <dbReference type="ARBA" id="ARBA00022833"/>
    </source>
</evidence>
<dbReference type="PROSITE" id="PS01359">
    <property type="entry name" value="ZF_PHD_1"/>
    <property type="match status" value="1"/>
</dbReference>
<evidence type="ECO:0000256" key="3">
    <source>
        <dbReference type="ARBA" id="ARBA00022771"/>
    </source>
</evidence>
<dbReference type="InParanoid" id="D8M317"/>
<feature type="domain" description="PHD-type" evidence="8">
    <location>
        <begin position="267"/>
        <end position="334"/>
    </location>
</feature>
<dbReference type="SMART" id="SM00249">
    <property type="entry name" value="PHD"/>
    <property type="match status" value="1"/>
</dbReference>
<dbReference type="InterPro" id="IPR037869">
    <property type="entry name" value="Spp1/CFP1"/>
</dbReference>
<evidence type="ECO:0000256" key="1">
    <source>
        <dbReference type="ARBA" id="ARBA00004123"/>
    </source>
</evidence>
<evidence type="ECO:0000256" key="7">
    <source>
        <dbReference type="SAM" id="MobiDB-lite"/>
    </source>
</evidence>
<dbReference type="InterPro" id="IPR019787">
    <property type="entry name" value="Znf_PHD-finger"/>
</dbReference>
<feature type="compositionally biased region" description="Basic and acidic residues" evidence="7">
    <location>
        <begin position="80"/>
        <end position="95"/>
    </location>
</feature>
<dbReference type="SUPFAM" id="SSF57903">
    <property type="entry name" value="FYVE/PHD zinc finger"/>
    <property type="match status" value="1"/>
</dbReference>
<feature type="region of interest" description="Disordered" evidence="7">
    <location>
        <begin position="51"/>
        <end position="131"/>
    </location>
</feature>
<dbReference type="GeneID" id="24922626"/>
<evidence type="ECO:0000313" key="10">
    <source>
        <dbReference type="Proteomes" id="UP000008312"/>
    </source>
</evidence>
<feature type="compositionally biased region" description="Polar residues" evidence="7">
    <location>
        <begin position="370"/>
        <end position="389"/>
    </location>
</feature>
<protein>
    <recommendedName>
        <fullName evidence="8">PHD-type domain-containing protein</fullName>
    </recommendedName>
</protein>
<reference evidence="9" key="1">
    <citation type="submission" date="2010-02" db="EMBL/GenBank/DDBJ databases">
        <title>Sequencing and annotation of the Blastocystis hominis genome.</title>
        <authorList>
            <person name="Wincker P."/>
        </authorList>
    </citation>
    <scope>NUCLEOTIDE SEQUENCE</scope>
    <source>
        <strain evidence="9">Singapore isolate B</strain>
    </source>
</reference>
<dbReference type="Gene3D" id="3.30.40.10">
    <property type="entry name" value="Zinc/RING finger domain, C3HC4 (zinc finger)"/>
    <property type="match status" value="1"/>
</dbReference>
<keyword evidence="2" id="KW-0479">Metal-binding</keyword>
<comment type="subcellular location">
    <subcellularLocation>
        <location evidence="1">Nucleus</location>
    </subcellularLocation>
</comment>
<dbReference type="GO" id="GO:0048188">
    <property type="term" value="C:Set1C/COMPASS complex"/>
    <property type="evidence" value="ECO:0007669"/>
    <property type="project" value="InterPro"/>
</dbReference>
<keyword evidence="4" id="KW-0862">Zinc</keyword>